<dbReference type="InterPro" id="IPR036770">
    <property type="entry name" value="Ankyrin_rpt-contain_sf"/>
</dbReference>
<feature type="repeat" description="ANK" evidence="3">
    <location>
        <begin position="145"/>
        <end position="182"/>
    </location>
</feature>
<dbReference type="STRING" id="6669.E9G4A1"/>
<dbReference type="InterPro" id="IPR002110">
    <property type="entry name" value="Ankyrin_rpt"/>
</dbReference>
<dbReference type="PhylomeDB" id="E9G4A1"/>
<organism evidence="4 5">
    <name type="scientific">Daphnia pulex</name>
    <name type="common">Water flea</name>
    <dbReference type="NCBI Taxonomy" id="6669"/>
    <lineage>
        <taxon>Eukaryota</taxon>
        <taxon>Metazoa</taxon>
        <taxon>Ecdysozoa</taxon>
        <taxon>Arthropoda</taxon>
        <taxon>Crustacea</taxon>
        <taxon>Branchiopoda</taxon>
        <taxon>Diplostraca</taxon>
        <taxon>Cladocera</taxon>
        <taxon>Anomopoda</taxon>
        <taxon>Daphniidae</taxon>
        <taxon>Daphnia</taxon>
    </lineage>
</organism>
<dbReference type="SMART" id="SM00248">
    <property type="entry name" value="ANK"/>
    <property type="match status" value="5"/>
</dbReference>
<dbReference type="PROSITE" id="PS50088">
    <property type="entry name" value="ANK_REPEAT"/>
    <property type="match status" value="3"/>
</dbReference>
<evidence type="ECO:0000256" key="2">
    <source>
        <dbReference type="ARBA" id="ARBA00023043"/>
    </source>
</evidence>
<dbReference type="PANTHER" id="PTHR24178:SF9">
    <property type="entry name" value="ANK_REP_REGION DOMAIN-CONTAINING PROTEIN"/>
    <property type="match status" value="1"/>
</dbReference>
<evidence type="ECO:0000256" key="3">
    <source>
        <dbReference type="PROSITE-ProRule" id="PRU00023"/>
    </source>
</evidence>
<feature type="repeat" description="ANK" evidence="3">
    <location>
        <begin position="34"/>
        <end position="69"/>
    </location>
</feature>
<name>E9G4A1_DAPPU</name>
<dbReference type="KEGG" id="dpx:DAPPUDRAFT_98757"/>
<evidence type="ECO:0000313" key="5">
    <source>
        <dbReference type="Proteomes" id="UP000000305"/>
    </source>
</evidence>
<protein>
    <submittedName>
        <fullName evidence="4">Uncharacterized protein</fullName>
    </submittedName>
</protein>
<feature type="repeat" description="ANK" evidence="3">
    <location>
        <begin position="109"/>
        <end position="144"/>
    </location>
</feature>
<dbReference type="AlphaFoldDB" id="E9G4A1"/>
<keyword evidence="1" id="KW-0677">Repeat</keyword>
<dbReference type="Proteomes" id="UP000000305">
    <property type="component" value="Unassembled WGS sequence"/>
</dbReference>
<dbReference type="PANTHER" id="PTHR24178">
    <property type="entry name" value="MOLTING PROTEIN MLT-4"/>
    <property type="match status" value="1"/>
</dbReference>
<keyword evidence="2 3" id="KW-0040">ANK repeat</keyword>
<gene>
    <name evidence="4" type="ORF">DAPPUDRAFT_98757</name>
</gene>
<accession>E9G4A1</accession>
<dbReference type="OrthoDB" id="6358812at2759"/>
<evidence type="ECO:0000256" key="1">
    <source>
        <dbReference type="ARBA" id="ARBA00022737"/>
    </source>
</evidence>
<dbReference type="InParanoid" id="E9G4A1"/>
<dbReference type="HOGENOM" id="CLU_084584_0_0_1"/>
<sequence>MEDTLTLSIPLDIPQFINNVLQYGANPNTPSIPDGITPIHMATLNQGDYAAEILMQLLESGGTCNAVEKSSRPMFEPIHFATINSGDSALELLELLLEKRGIDVIWDRDGKTLLHFAMFNEGDCGPKILKKLLESGMNPNVVDKHNRTPLHLASQSLNLENQNIALMRDLLENGGDPNAVNEDGLTPVHCAAGDWGEYGYEKLKLLFLYEGDVSINCTDGLTPLHCAILMEENNRSKTRDNTNNDEAKQRIATKKDQINRSLPVDLNSTAIDFVNGIAPVADTLVEG</sequence>
<evidence type="ECO:0000313" key="4">
    <source>
        <dbReference type="EMBL" id="EFX85257.1"/>
    </source>
</evidence>
<proteinExistence type="predicted"/>
<dbReference type="EMBL" id="GL732532">
    <property type="protein sequence ID" value="EFX85257.1"/>
    <property type="molecule type" value="Genomic_DNA"/>
</dbReference>
<keyword evidence="5" id="KW-1185">Reference proteome</keyword>
<dbReference type="eggNOG" id="KOG4177">
    <property type="taxonomic scope" value="Eukaryota"/>
</dbReference>
<dbReference type="PROSITE" id="PS50297">
    <property type="entry name" value="ANK_REP_REGION"/>
    <property type="match status" value="1"/>
</dbReference>
<dbReference type="SUPFAM" id="SSF48403">
    <property type="entry name" value="Ankyrin repeat"/>
    <property type="match status" value="1"/>
</dbReference>
<reference evidence="4 5" key="1">
    <citation type="journal article" date="2011" name="Science">
        <title>The ecoresponsive genome of Daphnia pulex.</title>
        <authorList>
            <person name="Colbourne J.K."/>
            <person name="Pfrender M.E."/>
            <person name="Gilbert D."/>
            <person name="Thomas W.K."/>
            <person name="Tucker A."/>
            <person name="Oakley T.H."/>
            <person name="Tokishita S."/>
            <person name="Aerts A."/>
            <person name="Arnold G.J."/>
            <person name="Basu M.K."/>
            <person name="Bauer D.J."/>
            <person name="Caceres C.E."/>
            <person name="Carmel L."/>
            <person name="Casola C."/>
            <person name="Choi J.H."/>
            <person name="Detter J.C."/>
            <person name="Dong Q."/>
            <person name="Dusheyko S."/>
            <person name="Eads B.D."/>
            <person name="Frohlich T."/>
            <person name="Geiler-Samerotte K.A."/>
            <person name="Gerlach D."/>
            <person name="Hatcher P."/>
            <person name="Jogdeo S."/>
            <person name="Krijgsveld J."/>
            <person name="Kriventseva E.V."/>
            <person name="Kultz D."/>
            <person name="Laforsch C."/>
            <person name="Lindquist E."/>
            <person name="Lopez J."/>
            <person name="Manak J.R."/>
            <person name="Muller J."/>
            <person name="Pangilinan J."/>
            <person name="Patwardhan R.P."/>
            <person name="Pitluck S."/>
            <person name="Pritham E.J."/>
            <person name="Rechtsteiner A."/>
            <person name="Rho M."/>
            <person name="Rogozin I.B."/>
            <person name="Sakarya O."/>
            <person name="Salamov A."/>
            <person name="Schaack S."/>
            <person name="Shapiro H."/>
            <person name="Shiga Y."/>
            <person name="Skalitzky C."/>
            <person name="Smith Z."/>
            <person name="Souvorov A."/>
            <person name="Sung W."/>
            <person name="Tang Z."/>
            <person name="Tsuchiya D."/>
            <person name="Tu H."/>
            <person name="Vos H."/>
            <person name="Wang M."/>
            <person name="Wolf Y.I."/>
            <person name="Yamagata H."/>
            <person name="Yamada T."/>
            <person name="Ye Y."/>
            <person name="Shaw J.R."/>
            <person name="Andrews J."/>
            <person name="Crease T.J."/>
            <person name="Tang H."/>
            <person name="Lucas S.M."/>
            <person name="Robertson H.M."/>
            <person name="Bork P."/>
            <person name="Koonin E.V."/>
            <person name="Zdobnov E.M."/>
            <person name="Grigoriev I.V."/>
            <person name="Lynch M."/>
            <person name="Boore J.L."/>
        </authorList>
    </citation>
    <scope>NUCLEOTIDE SEQUENCE [LARGE SCALE GENOMIC DNA]</scope>
</reference>
<dbReference type="Gene3D" id="1.25.40.20">
    <property type="entry name" value="Ankyrin repeat-containing domain"/>
    <property type="match status" value="2"/>
</dbReference>
<dbReference type="Pfam" id="PF12796">
    <property type="entry name" value="Ank_2"/>
    <property type="match status" value="2"/>
</dbReference>